<evidence type="ECO:0000313" key="12">
    <source>
        <dbReference type="EMBL" id="OFW32998.1"/>
    </source>
</evidence>
<dbReference type="SMART" id="SM00434">
    <property type="entry name" value="TOP4c"/>
    <property type="match status" value="1"/>
</dbReference>
<keyword evidence="3 9" id="KW-0963">Cytoplasm</keyword>
<comment type="subcellular location">
    <subcellularLocation>
        <location evidence="9">Cytoplasm</location>
    </subcellularLocation>
</comment>
<evidence type="ECO:0000256" key="4">
    <source>
        <dbReference type="ARBA" id="ARBA00022741"/>
    </source>
</evidence>
<keyword evidence="5 9" id="KW-0067">ATP-binding</keyword>
<feature type="domain" description="Topo IIA-type catalytic" evidence="11">
    <location>
        <begin position="35"/>
        <end position="499"/>
    </location>
</feature>
<dbReference type="SUPFAM" id="SSF56719">
    <property type="entry name" value="Type II DNA topoisomerase"/>
    <property type="match status" value="1"/>
</dbReference>
<dbReference type="PROSITE" id="PS52040">
    <property type="entry name" value="TOPO_IIA"/>
    <property type="match status" value="1"/>
</dbReference>
<protein>
    <recommendedName>
        <fullName evidence="9">DNA gyrase subunit A</fullName>
        <ecNumber evidence="9">5.6.2.2</ecNumber>
    </recommendedName>
</protein>
<comment type="caution">
    <text evidence="12">The sequence shown here is derived from an EMBL/GenBank/DDBJ whole genome shotgun (WGS) entry which is preliminary data.</text>
</comment>
<reference evidence="12 13" key="1">
    <citation type="journal article" date="2016" name="Nat. Commun.">
        <title>Thousands of microbial genomes shed light on interconnected biogeochemical processes in an aquifer system.</title>
        <authorList>
            <person name="Anantharaman K."/>
            <person name="Brown C.T."/>
            <person name="Hug L.A."/>
            <person name="Sharon I."/>
            <person name="Castelle C.J."/>
            <person name="Probst A.J."/>
            <person name="Thomas B.C."/>
            <person name="Singh A."/>
            <person name="Wilkins M.J."/>
            <person name="Karaoz U."/>
            <person name="Brodie E.L."/>
            <person name="Williams K.H."/>
            <person name="Hubbard S.S."/>
            <person name="Banfield J.F."/>
        </authorList>
    </citation>
    <scope>NUCLEOTIDE SEQUENCE [LARGE SCALE GENOMIC DNA]</scope>
</reference>
<comment type="subunit">
    <text evidence="9">Heterotetramer, composed of two GyrA and two GyrB chains. In the heterotetramer, GyrA contains the active site tyrosine that forms a transient covalent intermediate with DNA, while GyrB binds cofactors and catalyzes ATP hydrolysis.</text>
</comment>
<dbReference type="InterPro" id="IPR013760">
    <property type="entry name" value="Topo_IIA-like_dom_sf"/>
</dbReference>
<evidence type="ECO:0000256" key="8">
    <source>
        <dbReference type="ARBA" id="ARBA00023235"/>
    </source>
</evidence>
<dbReference type="Pfam" id="PF00521">
    <property type="entry name" value="DNA_topoisoIV"/>
    <property type="match status" value="1"/>
</dbReference>
<dbReference type="FunFam" id="3.90.199.10:FF:000001">
    <property type="entry name" value="DNA gyrase subunit A"/>
    <property type="match status" value="1"/>
</dbReference>
<dbReference type="FunFam" id="2.120.10.90:FF:000004">
    <property type="entry name" value="DNA gyrase subunit A"/>
    <property type="match status" value="1"/>
</dbReference>
<dbReference type="InterPro" id="IPR050220">
    <property type="entry name" value="Type_II_DNA_Topoisomerases"/>
</dbReference>
<dbReference type="NCBIfam" id="NF004044">
    <property type="entry name" value="PRK05561.1"/>
    <property type="match status" value="1"/>
</dbReference>
<keyword evidence="6 9" id="KW-0799">Topoisomerase</keyword>
<evidence type="ECO:0000256" key="5">
    <source>
        <dbReference type="ARBA" id="ARBA00022840"/>
    </source>
</evidence>
<feature type="short sequence motif" description="GyrA-box" evidence="9">
    <location>
        <begin position="526"/>
        <end position="532"/>
    </location>
</feature>
<comment type="similarity">
    <text evidence="2 9">Belongs to the type II topoisomerase GyrA/ParC subunit family.</text>
</comment>
<comment type="miscellaneous">
    <text evidence="9">Few gyrases are as efficient as E.coli at forming negative supercoils. Not all organisms have 2 type II topoisomerases; in organisms with a single type II topoisomerase this enzyme also has to decatenate newly replicated chromosomes.</text>
</comment>
<dbReference type="InterPro" id="IPR013758">
    <property type="entry name" value="Topo_IIA_A/C_ab"/>
</dbReference>
<gene>
    <name evidence="9" type="primary">gyrA</name>
    <name evidence="12" type="ORF">A2074_03235</name>
</gene>
<sequence length="820" mass="91788">MVDALTGRIETIEIEDEMRSSYIDYAMSVIVGRALPDVRDGLKPVHRRILYGMHEMGILPGKPYKKCARMVGDVMGKYHPHGDSAIYDTLVRMAQSFSMRYELIDGHGNFGSVDGDSPAAMRYTEARLSRLAVELLRDIDKKTVDFVPNYDETEQEPVVLPARYPNLLVNGSSGIAVGMATNIPPHNLNEVIDATIKLIDNPDSQPSDLMQIVKGPDFPTGGTIMGRAGIKDAYETGRGSIKVRGKAHMEQTKSNKTRIIISELPYQVNKARLTEKIAELVREKKISEISDLRDESDRSGMRLVVELKREAIPQVVLNKLYKHTQLETSFGVIMLALVEGIPRTLSLPQVLHHYIQHQKEIIVRRTRFELEKAEARAHILEGLLIALNNLDEVIKTIRQSKTVDEARKRLIANFNLSEIQAQAILDMRLQRLTALESQKIEMEYNELLEKIALLKRILASEQMVLDIIKEELTAVKERFGDERRTQIVSAAAELEIEDLIAEEDMVITITHSGYIKRLPVTTYRQQARGGKGVSGTNLKEGDFVEHLFVSSTHNFILFFSNKGKVYKIKVHELPTASRTARGHAIVNVLPFAQDEKIAAVISTKAFEEDQYLMMATKKGIVKKTPFKEYNTSRRDGILAISMREDDELIGVKITRGSDDMILVSRGGMSIRFSETDVRPMGRTATGVKGMTLSKDDEVLAVEVAKDEADFLIITDNGFGKRTPMHNYPQQGRGGKGVKTLKETSARGKVSAAKMVQERHSLMIISTEGIVMRTPVKQISKMGRNTQGVKIMNTNENDTVSAVALIVDDKDKPDGNEEPEI</sequence>
<comment type="function">
    <text evidence="9">A type II topoisomerase that negatively supercoils closed circular double-stranded (ds) DNA in an ATP-dependent manner to modulate DNA topology and maintain chromosomes in an underwound state. Negative supercoiling favors strand separation, and DNA replication, transcription, recombination and repair, all of which involve strand separation. Also able to catalyze the interconversion of other topological isomers of dsDNA rings, including catenanes and knotted rings. Type II topoisomerases break and join 2 DNA strands simultaneously in an ATP-dependent manner.</text>
</comment>
<keyword evidence="4 9" id="KW-0547">Nucleotide-binding</keyword>
<dbReference type="Gene3D" id="3.30.1360.40">
    <property type="match status" value="1"/>
</dbReference>
<dbReference type="InterPro" id="IPR013757">
    <property type="entry name" value="Topo_IIA_A_a_sf"/>
</dbReference>
<dbReference type="EC" id="5.6.2.2" evidence="9"/>
<dbReference type="Pfam" id="PF03989">
    <property type="entry name" value="DNA_gyraseA_C"/>
    <property type="match status" value="6"/>
</dbReference>
<evidence type="ECO:0000256" key="3">
    <source>
        <dbReference type="ARBA" id="ARBA00022490"/>
    </source>
</evidence>
<keyword evidence="8 9" id="KW-0413">Isomerase</keyword>
<evidence type="ECO:0000256" key="6">
    <source>
        <dbReference type="ARBA" id="ARBA00023029"/>
    </source>
</evidence>
<dbReference type="PANTHER" id="PTHR43493:SF5">
    <property type="entry name" value="DNA GYRASE SUBUNIT A, CHLOROPLASTIC_MITOCHONDRIAL"/>
    <property type="match status" value="1"/>
</dbReference>
<evidence type="ECO:0000256" key="10">
    <source>
        <dbReference type="PROSITE-ProRule" id="PRU01384"/>
    </source>
</evidence>
<evidence type="ECO:0000256" key="2">
    <source>
        <dbReference type="ARBA" id="ARBA00008263"/>
    </source>
</evidence>
<evidence type="ECO:0000256" key="9">
    <source>
        <dbReference type="HAMAP-Rule" id="MF_01897"/>
    </source>
</evidence>
<dbReference type="NCBIfam" id="NF004043">
    <property type="entry name" value="PRK05560.1"/>
    <property type="match status" value="1"/>
</dbReference>
<feature type="active site" description="O-(5'-phospho-DNA)-tyrosine intermediate" evidence="9 10">
    <location>
        <position position="123"/>
    </location>
</feature>
<dbReference type="Gene3D" id="3.90.199.10">
    <property type="entry name" value="Topoisomerase II, domain 5"/>
    <property type="match status" value="1"/>
</dbReference>
<dbReference type="CDD" id="cd00187">
    <property type="entry name" value="TOP4c"/>
    <property type="match status" value="1"/>
</dbReference>
<dbReference type="Gene3D" id="1.10.268.10">
    <property type="entry name" value="Topoisomerase, domain 3"/>
    <property type="match status" value="1"/>
</dbReference>
<dbReference type="PANTHER" id="PTHR43493">
    <property type="entry name" value="DNA GYRASE/TOPOISOMERASE SUBUNIT A"/>
    <property type="match status" value="1"/>
</dbReference>
<dbReference type="GO" id="GO:0003677">
    <property type="term" value="F:DNA binding"/>
    <property type="evidence" value="ECO:0007669"/>
    <property type="project" value="UniProtKB-UniRule"/>
</dbReference>
<dbReference type="GO" id="GO:0034335">
    <property type="term" value="F:DNA negative supercoiling activity"/>
    <property type="evidence" value="ECO:0007669"/>
    <property type="project" value="UniProtKB-ARBA"/>
</dbReference>
<dbReference type="FunFam" id="3.30.1360.40:FF:000002">
    <property type="entry name" value="DNA gyrase subunit A"/>
    <property type="match status" value="1"/>
</dbReference>
<proteinExistence type="inferred from homology"/>
<dbReference type="Proteomes" id="UP000178086">
    <property type="component" value="Unassembled WGS sequence"/>
</dbReference>
<dbReference type="InterPro" id="IPR006691">
    <property type="entry name" value="GyrA/parC_rep"/>
</dbReference>
<dbReference type="SUPFAM" id="SSF101904">
    <property type="entry name" value="GyrA/ParC C-terminal domain-like"/>
    <property type="match status" value="1"/>
</dbReference>
<evidence type="ECO:0000313" key="13">
    <source>
        <dbReference type="Proteomes" id="UP000178086"/>
    </source>
</evidence>
<evidence type="ECO:0000259" key="11">
    <source>
        <dbReference type="PROSITE" id="PS52040"/>
    </source>
</evidence>
<accession>A0A1F2UJ02</accession>
<dbReference type="InterPro" id="IPR035516">
    <property type="entry name" value="Gyrase/topoIV_suA_C"/>
</dbReference>
<evidence type="ECO:0000256" key="1">
    <source>
        <dbReference type="ARBA" id="ARBA00000185"/>
    </source>
</evidence>
<keyword evidence="7 9" id="KW-0238">DNA-binding</keyword>
<dbReference type="EMBL" id="MELI01000079">
    <property type="protein sequence ID" value="OFW32998.1"/>
    <property type="molecule type" value="Genomic_DNA"/>
</dbReference>
<name>A0A1F2UJ02_9ACTN</name>
<dbReference type="GO" id="GO:0006265">
    <property type="term" value="P:DNA topological change"/>
    <property type="evidence" value="ECO:0007669"/>
    <property type="project" value="UniProtKB-UniRule"/>
</dbReference>
<dbReference type="Gene3D" id="2.120.10.90">
    <property type="entry name" value="DNA gyrase/topoisomerase IV, subunit A, C-terminal"/>
    <property type="match status" value="1"/>
</dbReference>
<dbReference type="InterPro" id="IPR005743">
    <property type="entry name" value="GyrA"/>
</dbReference>
<dbReference type="GO" id="GO:0005694">
    <property type="term" value="C:chromosome"/>
    <property type="evidence" value="ECO:0007669"/>
    <property type="project" value="InterPro"/>
</dbReference>
<organism evidence="12 13">
    <name type="scientific">Candidatus Aquicultor primus</name>
    <dbReference type="NCBI Taxonomy" id="1797195"/>
    <lineage>
        <taxon>Bacteria</taxon>
        <taxon>Bacillati</taxon>
        <taxon>Actinomycetota</taxon>
        <taxon>Candidatus Aquicultoria</taxon>
        <taxon>Candidatus Aquicultorales</taxon>
        <taxon>Candidatus Aquicultoraceae</taxon>
        <taxon>Candidatus Aquicultor</taxon>
    </lineage>
</organism>
<comment type="catalytic activity">
    <reaction evidence="1 9 10">
        <text>ATP-dependent breakage, passage and rejoining of double-stranded DNA.</text>
        <dbReference type="EC" id="5.6.2.2"/>
    </reaction>
</comment>
<dbReference type="HAMAP" id="MF_01897">
    <property type="entry name" value="GyrA"/>
    <property type="match status" value="1"/>
</dbReference>
<dbReference type="GO" id="GO:0005737">
    <property type="term" value="C:cytoplasm"/>
    <property type="evidence" value="ECO:0007669"/>
    <property type="project" value="UniProtKB-SubCell"/>
</dbReference>
<evidence type="ECO:0000256" key="7">
    <source>
        <dbReference type="ARBA" id="ARBA00023125"/>
    </source>
</evidence>
<dbReference type="AlphaFoldDB" id="A0A1F2UJ02"/>
<dbReference type="GO" id="GO:0005524">
    <property type="term" value="F:ATP binding"/>
    <property type="evidence" value="ECO:0007669"/>
    <property type="project" value="UniProtKB-UniRule"/>
</dbReference>
<dbReference type="GO" id="GO:0009330">
    <property type="term" value="C:DNA topoisomerase type II (double strand cut, ATP-hydrolyzing) complex"/>
    <property type="evidence" value="ECO:0007669"/>
    <property type="project" value="TreeGrafter"/>
</dbReference>
<dbReference type="NCBIfam" id="TIGR01063">
    <property type="entry name" value="gyrA"/>
    <property type="match status" value="1"/>
</dbReference>
<dbReference type="GO" id="GO:0006261">
    <property type="term" value="P:DNA-templated DNA replication"/>
    <property type="evidence" value="ECO:0007669"/>
    <property type="project" value="UniProtKB-UniRule"/>
</dbReference>
<dbReference type="InterPro" id="IPR002205">
    <property type="entry name" value="Topo_IIA_dom_A"/>
</dbReference>
<dbReference type="FunFam" id="1.10.268.10:FF:000001">
    <property type="entry name" value="DNA gyrase subunit A"/>
    <property type="match status" value="1"/>
</dbReference>